<dbReference type="Proteomes" id="UP000178606">
    <property type="component" value="Unassembled WGS sequence"/>
</dbReference>
<dbReference type="Gene3D" id="3.40.930.10">
    <property type="entry name" value="Mannitol-specific EII, Chain A"/>
    <property type="match status" value="1"/>
</dbReference>
<evidence type="ECO:0000313" key="4">
    <source>
        <dbReference type="EMBL" id="OGG47166.1"/>
    </source>
</evidence>
<evidence type="ECO:0000256" key="1">
    <source>
        <dbReference type="ARBA" id="ARBA00004496"/>
    </source>
</evidence>
<dbReference type="EMBL" id="MFKF01000270">
    <property type="protein sequence ID" value="OGG47166.1"/>
    <property type="molecule type" value="Genomic_DNA"/>
</dbReference>
<dbReference type="Pfam" id="PF00359">
    <property type="entry name" value="PTS_EIIA_2"/>
    <property type="match status" value="1"/>
</dbReference>
<dbReference type="CDD" id="cd00211">
    <property type="entry name" value="PTS_IIA_fru"/>
    <property type="match status" value="1"/>
</dbReference>
<dbReference type="InterPro" id="IPR002178">
    <property type="entry name" value="PTS_EIIA_type-2_dom"/>
</dbReference>
<evidence type="ECO:0000259" key="3">
    <source>
        <dbReference type="PROSITE" id="PS51094"/>
    </source>
</evidence>
<reference evidence="4 5" key="1">
    <citation type="journal article" date="2016" name="Nat. Commun.">
        <title>Thousands of microbial genomes shed light on interconnected biogeochemical processes in an aquifer system.</title>
        <authorList>
            <person name="Anantharaman K."/>
            <person name="Brown C.T."/>
            <person name="Hug L.A."/>
            <person name="Sharon I."/>
            <person name="Castelle C.J."/>
            <person name="Probst A.J."/>
            <person name="Thomas B.C."/>
            <person name="Singh A."/>
            <person name="Wilkins M.J."/>
            <person name="Karaoz U."/>
            <person name="Brodie E.L."/>
            <person name="Williams K.H."/>
            <person name="Hubbard S.S."/>
            <person name="Banfield J.F."/>
        </authorList>
    </citation>
    <scope>NUCLEOTIDE SEQUENCE [LARGE SCALE GENOMIC DNA]</scope>
    <source>
        <strain evidence="5">RIFCSPLOWO2_12_FULL_64_10</strain>
    </source>
</reference>
<keyword evidence="2" id="KW-0808">Transferase</keyword>
<name>A0A1F6CDC9_HANXR</name>
<evidence type="ECO:0000313" key="5">
    <source>
        <dbReference type="Proteomes" id="UP000178606"/>
    </source>
</evidence>
<dbReference type="PANTHER" id="PTHR47738">
    <property type="entry name" value="PTS SYSTEM FRUCTOSE-LIKE EIIA COMPONENT-RELATED"/>
    <property type="match status" value="1"/>
</dbReference>
<proteinExistence type="predicted"/>
<dbReference type="GO" id="GO:0016740">
    <property type="term" value="F:transferase activity"/>
    <property type="evidence" value="ECO:0007669"/>
    <property type="project" value="UniProtKB-KW"/>
</dbReference>
<dbReference type="FunFam" id="3.40.930.10:FF:000009">
    <property type="entry name" value="PTS system, fructose specific IIABC component"/>
    <property type="match status" value="1"/>
</dbReference>
<sequence length="158" mass="17029">MTLLDLISEKSIIIGLRGTTKREIIEELVGAIDPNQIVDRGRVLESVLQREGIMSTGIGHGIAIPHGKSEAVKALSGVLGVKREGVDFESLDGQAAYIFFLLVSPANVSGPHIKALARISRLLKGEEFRKALIQAQSPQEILTTIAEEEKRHPVSAAS</sequence>
<dbReference type="AlphaFoldDB" id="A0A1F6CDC9"/>
<accession>A0A1F6CDC9</accession>
<dbReference type="InterPro" id="IPR051541">
    <property type="entry name" value="PTS_SugarTrans_NitroReg"/>
</dbReference>
<evidence type="ECO:0000256" key="2">
    <source>
        <dbReference type="ARBA" id="ARBA00022679"/>
    </source>
</evidence>
<comment type="subcellular location">
    <subcellularLocation>
        <location evidence="1">Cytoplasm</location>
    </subcellularLocation>
</comment>
<gene>
    <name evidence="4" type="ORF">A3F84_11665</name>
</gene>
<dbReference type="PANTHER" id="PTHR47738:SF2">
    <property type="entry name" value="PTS SYSTEM FRUCTOSE-LIKE EIIA COMPONENT"/>
    <property type="match status" value="1"/>
</dbReference>
<dbReference type="PROSITE" id="PS00372">
    <property type="entry name" value="PTS_EIIA_TYPE_2_HIS"/>
    <property type="match status" value="1"/>
</dbReference>
<comment type="caution">
    <text evidence="4">The sequence shown here is derived from an EMBL/GenBank/DDBJ whole genome shotgun (WGS) entry which is preliminary data.</text>
</comment>
<dbReference type="GO" id="GO:0005737">
    <property type="term" value="C:cytoplasm"/>
    <property type="evidence" value="ECO:0007669"/>
    <property type="project" value="UniProtKB-SubCell"/>
</dbReference>
<dbReference type="SUPFAM" id="SSF55804">
    <property type="entry name" value="Phoshotransferase/anion transport protein"/>
    <property type="match status" value="1"/>
</dbReference>
<feature type="domain" description="PTS EIIA type-2" evidence="3">
    <location>
        <begin position="5"/>
        <end position="148"/>
    </location>
</feature>
<protein>
    <recommendedName>
        <fullName evidence="3">PTS EIIA type-2 domain-containing protein</fullName>
    </recommendedName>
</protein>
<dbReference type="PROSITE" id="PS51094">
    <property type="entry name" value="PTS_EIIA_TYPE_2"/>
    <property type="match status" value="1"/>
</dbReference>
<organism evidence="4 5">
    <name type="scientific">Handelsmanbacteria sp. (strain RIFCSPLOWO2_12_FULL_64_10)</name>
    <dbReference type="NCBI Taxonomy" id="1817868"/>
    <lineage>
        <taxon>Bacteria</taxon>
        <taxon>Candidatus Handelsmaniibacteriota</taxon>
    </lineage>
</organism>
<dbReference type="InterPro" id="IPR016152">
    <property type="entry name" value="PTrfase/Anion_transptr"/>
</dbReference>